<dbReference type="EMBL" id="CP043727">
    <property type="protein sequence ID" value="QHB34768.1"/>
    <property type="molecule type" value="Genomic_DNA"/>
</dbReference>
<evidence type="ECO:0000259" key="1">
    <source>
        <dbReference type="Pfam" id="PF00144"/>
    </source>
</evidence>
<organism evidence="2 3">
    <name type="scientific">Yersinia canariae</name>
    <dbReference type="NCBI Taxonomy" id="2607663"/>
    <lineage>
        <taxon>Bacteria</taxon>
        <taxon>Pseudomonadati</taxon>
        <taxon>Pseudomonadota</taxon>
        <taxon>Gammaproteobacteria</taxon>
        <taxon>Enterobacterales</taxon>
        <taxon>Yersiniaceae</taxon>
        <taxon>Yersinia</taxon>
    </lineage>
</organism>
<evidence type="ECO:0000313" key="3">
    <source>
        <dbReference type="Proteomes" id="UP000464402"/>
    </source>
</evidence>
<sequence length="387" mass="41613">MPQIKSWAPASAVDRVIDNAIQANRLVGVSLIIALEGKVVYQRTAGFADRETHRFVQSADLFRIASMTKLVVSIAALSLIEEGLMHLDDPVSRWLPYFRPALATGQRPKITLRHLMTHTSGLSYGFLSGQDGGDYRRLGISDGLDNSGISLEENLRRLSMAPLLFTPGSAWHYSLSTDVLGAIIERATGLSLPEAVARRVTQPLGLSSMRFVASLQDPLAIPYGDGDPQPVRMSDPFTLPFFGNQIIYAPSRVFHADTYPSGGVGMVGNAEDYLRLLEALRQGGAPLLKKASVNALTTNAIGTLATNAGPGFGWGLGVSVLLDPQAAKLPMNAGSWNWAGVYGTNFWVDPTAKLSVVALTNTAVSGMTGDFPLALRHAVYSNQKHIL</sequence>
<dbReference type="KEGG" id="yca:F0T03_13520"/>
<protein>
    <submittedName>
        <fullName evidence="2">Beta-lactamase family protein</fullName>
    </submittedName>
</protein>
<dbReference type="InterPro" id="IPR001466">
    <property type="entry name" value="Beta-lactam-related"/>
</dbReference>
<dbReference type="SUPFAM" id="SSF56601">
    <property type="entry name" value="beta-lactamase/transpeptidase-like"/>
    <property type="match status" value="1"/>
</dbReference>
<accession>A0A857F5S2</accession>
<dbReference type="AlphaFoldDB" id="A0A857F5S2"/>
<gene>
    <name evidence="2" type="ORF">F0T03_13520</name>
</gene>
<keyword evidence="3" id="KW-1185">Reference proteome</keyword>
<dbReference type="Gene3D" id="3.40.710.10">
    <property type="entry name" value="DD-peptidase/beta-lactamase superfamily"/>
    <property type="match status" value="1"/>
</dbReference>
<dbReference type="InterPro" id="IPR050789">
    <property type="entry name" value="Diverse_Enzym_Activities"/>
</dbReference>
<evidence type="ECO:0000313" key="2">
    <source>
        <dbReference type="EMBL" id="QHB34768.1"/>
    </source>
</evidence>
<name>A0A857F5S2_9GAMM</name>
<dbReference type="InterPro" id="IPR012338">
    <property type="entry name" value="Beta-lactam/transpept-like"/>
</dbReference>
<dbReference type="PANTHER" id="PTHR43283:SF3">
    <property type="entry name" value="BETA-LACTAMASE FAMILY PROTEIN (AFU_ORTHOLOGUE AFUA_5G07500)"/>
    <property type="match status" value="1"/>
</dbReference>
<feature type="domain" description="Beta-lactamase-related" evidence="1">
    <location>
        <begin position="13"/>
        <end position="366"/>
    </location>
</feature>
<dbReference type="PANTHER" id="PTHR43283">
    <property type="entry name" value="BETA-LACTAMASE-RELATED"/>
    <property type="match status" value="1"/>
</dbReference>
<dbReference type="Pfam" id="PF00144">
    <property type="entry name" value="Beta-lactamase"/>
    <property type="match status" value="1"/>
</dbReference>
<dbReference type="Proteomes" id="UP000464402">
    <property type="component" value="Chromosome"/>
</dbReference>
<reference evidence="3" key="1">
    <citation type="submission" date="2019-09" db="EMBL/GenBank/DDBJ databases">
        <title>Yersinia canariae sp. nov., isolated from a human yersiniosis case.</title>
        <authorList>
            <person name="Nguyen S.V."/>
            <person name="Greig D."/>
            <person name="Hurley D."/>
            <person name="Cao Y."/>
            <person name="McCabe E."/>
            <person name="Mitchell M."/>
            <person name="Jenkins C."/>
            <person name="Fanning S."/>
        </authorList>
    </citation>
    <scope>NUCLEOTIDE SEQUENCE [LARGE SCALE GENOMIC DNA]</scope>
    <source>
        <strain evidence="3">NCTC 14382</strain>
    </source>
</reference>
<proteinExistence type="predicted"/>